<proteinExistence type="inferred from homology"/>
<evidence type="ECO:0000313" key="10">
    <source>
        <dbReference type="Proteomes" id="UP001239445"/>
    </source>
</evidence>
<dbReference type="GO" id="GO:0016020">
    <property type="term" value="C:membrane"/>
    <property type="evidence" value="ECO:0007669"/>
    <property type="project" value="UniProtKB-SubCell"/>
</dbReference>
<keyword evidence="10" id="KW-1185">Reference proteome</keyword>
<dbReference type="InterPro" id="IPR052337">
    <property type="entry name" value="SAT4-like"/>
</dbReference>
<evidence type="ECO:0000256" key="4">
    <source>
        <dbReference type="ARBA" id="ARBA00023136"/>
    </source>
</evidence>
<comment type="subcellular location">
    <subcellularLocation>
        <location evidence="1">Membrane</location>
        <topology evidence="1">Multi-pass membrane protein</topology>
    </subcellularLocation>
</comment>
<dbReference type="PANTHER" id="PTHR33048">
    <property type="entry name" value="PTH11-LIKE INTEGRAL MEMBRANE PROTEIN (AFU_ORTHOLOGUE AFUA_5G11245)"/>
    <property type="match status" value="1"/>
</dbReference>
<accession>A0AAJ0B499</accession>
<evidence type="ECO:0000256" key="2">
    <source>
        <dbReference type="ARBA" id="ARBA00022692"/>
    </source>
</evidence>
<keyword evidence="2 7" id="KW-0812">Transmembrane</keyword>
<sequence>MSPPDGFAGAALPPPGVTPNPEHPESIAWQLILSSCLGPAVTIPIVTLRLYTAAHVLKRYHLDDCKFQVFAVANSVLSIYQTKNGAGMHIWDVSQAQFQQFMKASTQLKPHNQDGSIGGSLTYNLGTLFIKASILCYYTRFSIDRALRLVTYGVLMIAVGYSIANAFIFAYLCRPMAAYWDFSIQGTCLDVTAAYIATSALNVATDIIILLLPIWMLWPLRVPPLKKFYVTLILMAGGFVCGVSIVRLRAILAGATDPDISWHYVTNLIWCLTEMYTGIICACLPCLKAFVVHVFPNSPFFREDSETKSRATSLALSFNHVVAPGARTDSPSSWGQATQQTPATASDGKALRR</sequence>
<evidence type="ECO:0000313" key="9">
    <source>
        <dbReference type="EMBL" id="KAK1751381.1"/>
    </source>
</evidence>
<dbReference type="EMBL" id="MU839842">
    <property type="protein sequence ID" value="KAK1751381.1"/>
    <property type="molecule type" value="Genomic_DNA"/>
</dbReference>
<comment type="similarity">
    <text evidence="5">Belongs to the SAT4 family.</text>
</comment>
<keyword evidence="4 7" id="KW-0472">Membrane</keyword>
<feature type="transmembrane region" description="Helical" evidence="7">
    <location>
        <begin position="149"/>
        <end position="172"/>
    </location>
</feature>
<feature type="transmembrane region" description="Helical" evidence="7">
    <location>
        <begin position="192"/>
        <end position="216"/>
    </location>
</feature>
<name>A0AAJ0B499_9PEZI</name>
<evidence type="ECO:0000256" key="1">
    <source>
        <dbReference type="ARBA" id="ARBA00004141"/>
    </source>
</evidence>
<reference evidence="9" key="1">
    <citation type="submission" date="2023-06" db="EMBL/GenBank/DDBJ databases">
        <title>Genome-scale phylogeny and comparative genomics of the fungal order Sordariales.</title>
        <authorList>
            <consortium name="Lawrence Berkeley National Laboratory"/>
            <person name="Hensen N."/>
            <person name="Bonometti L."/>
            <person name="Westerberg I."/>
            <person name="Brannstrom I.O."/>
            <person name="Guillou S."/>
            <person name="Cros-Aarteil S."/>
            <person name="Calhoun S."/>
            <person name="Haridas S."/>
            <person name="Kuo A."/>
            <person name="Mondo S."/>
            <person name="Pangilinan J."/>
            <person name="Riley R."/>
            <person name="Labutti K."/>
            <person name="Andreopoulos B."/>
            <person name="Lipzen A."/>
            <person name="Chen C."/>
            <person name="Yanf M."/>
            <person name="Daum C."/>
            <person name="Ng V."/>
            <person name="Clum A."/>
            <person name="Steindorff A."/>
            <person name="Ohm R."/>
            <person name="Martin F."/>
            <person name="Silar P."/>
            <person name="Natvig D."/>
            <person name="Lalanne C."/>
            <person name="Gautier V."/>
            <person name="Ament-Velasquez S.L."/>
            <person name="Kruys A."/>
            <person name="Hutchinson M.I."/>
            <person name="Powell A.J."/>
            <person name="Barry K."/>
            <person name="Miller A.N."/>
            <person name="Grigoriev I.V."/>
            <person name="Debuchy R."/>
            <person name="Gladieux P."/>
            <person name="Thoren M.H."/>
            <person name="Johannesson H."/>
        </authorList>
    </citation>
    <scope>NUCLEOTIDE SEQUENCE</scope>
    <source>
        <strain evidence="9">PSN4</strain>
    </source>
</reference>
<feature type="transmembrane region" description="Helical" evidence="7">
    <location>
        <begin position="228"/>
        <end position="255"/>
    </location>
</feature>
<dbReference type="Pfam" id="PF20684">
    <property type="entry name" value="Fung_rhodopsin"/>
    <property type="match status" value="1"/>
</dbReference>
<feature type="domain" description="Rhodopsin" evidence="8">
    <location>
        <begin position="48"/>
        <end position="291"/>
    </location>
</feature>
<dbReference type="Proteomes" id="UP001239445">
    <property type="component" value="Unassembled WGS sequence"/>
</dbReference>
<feature type="region of interest" description="Disordered" evidence="6">
    <location>
        <begin position="324"/>
        <end position="353"/>
    </location>
</feature>
<organism evidence="9 10">
    <name type="scientific">Echria macrotheca</name>
    <dbReference type="NCBI Taxonomy" id="438768"/>
    <lineage>
        <taxon>Eukaryota</taxon>
        <taxon>Fungi</taxon>
        <taxon>Dikarya</taxon>
        <taxon>Ascomycota</taxon>
        <taxon>Pezizomycotina</taxon>
        <taxon>Sordariomycetes</taxon>
        <taxon>Sordariomycetidae</taxon>
        <taxon>Sordariales</taxon>
        <taxon>Schizotheciaceae</taxon>
        <taxon>Echria</taxon>
    </lineage>
</organism>
<dbReference type="AlphaFoldDB" id="A0AAJ0B499"/>
<evidence type="ECO:0000256" key="6">
    <source>
        <dbReference type="SAM" id="MobiDB-lite"/>
    </source>
</evidence>
<dbReference type="PANTHER" id="PTHR33048:SF55">
    <property type="entry name" value="INTEGRAL MEMBRANE PROTEIN"/>
    <property type="match status" value="1"/>
</dbReference>
<comment type="caution">
    <text evidence="9">The sequence shown here is derived from an EMBL/GenBank/DDBJ whole genome shotgun (WGS) entry which is preliminary data.</text>
</comment>
<dbReference type="InterPro" id="IPR049326">
    <property type="entry name" value="Rhodopsin_dom_fungi"/>
</dbReference>
<feature type="compositionally biased region" description="Polar residues" evidence="6">
    <location>
        <begin position="329"/>
        <end position="344"/>
    </location>
</feature>
<evidence type="ECO:0000256" key="5">
    <source>
        <dbReference type="ARBA" id="ARBA00038359"/>
    </source>
</evidence>
<evidence type="ECO:0000256" key="3">
    <source>
        <dbReference type="ARBA" id="ARBA00022989"/>
    </source>
</evidence>
<feature type="transmembrane region" description="Helical" evidence="7">
    <location>
        <begin position="27"/>
        <end position="51"/>
    </location>
</feature>
<evidence type="ECO:0000256" key="7">
    <source>
        <dbReference type="SAM" id="Phobius"/>
    </source>
</evidence>
<gene>
    <name evidence="9" type="ORF">QBC47DRAFT_307839</name>
</gene>
<evidence type="ECO:0000259" key="8">
    <source>
        <dbReference type="Pfam" id="PF20684"/>
    </source>
</evidence>
<feature type="transmembrane region" description="Helical" evidence="7">
    <location>
        <begin position="275"/>
        <end position="295"/>
    </location>
</feature>
<protein>
    <recommendedName>
        <fullName evidence="8">Rhodopsin domain-containing protein</fullName>
    </recommendedName>
</protein>
<keyword evidence="3 7" id="KW-1133">Transmembrane helix</keyword>